<dbReference type="Pfam" id="PF02779">
    <property type="entry name" value="Transket_pyr"/>
    <property type="match status" value="1"/>
</dbReference>
<dbReference type="EMBL" id="LAZR01025601">
    <property type="protein sequence ID" value="KKL71409.1"/>
    <property type="molecule type" value="Genomic_DNA"/>
</dbReference>
<dbReference type="FunFam" id="3.40.50.970:FF:000001">
    <property type="entry name" value="Pyruvate dehydrogenase E1 beta subunit"/>
    <property type="match status" value="1"/>
</dbReference>
<dbReference type="InterPro" id="IPR029061">
    <property type="entry name" value="THDP-binding"/>
</dbReference>
<dbReference type="Gene3D" id="3.40.50.920">
    <property type="match status" value="1"/>
</dbReference>
<sequence>VATGTMSALYADDYITSTHRGHGHSIAKVLFRIYSMTRDELVSFLDVPGSGESDDSLLEQAVSLHLFKTMAELFGKEEGYCRGRGGSMHIADFHSGHLGANAIVGGSMAIAAGAGLCSHFLKSNKVVACMVGDGAANNGICHESMNFTAMPQFGAGFPVIFIFENNQYGMSGQQSGEVAGVKYLSRRGVGFNEQNMHARTESGMHVLAVRNAVLEAAGICRKGSGPVLLEFKTYRYSGHSLSDKRMTYRTAEEEEEWLKFDPLLLYKKELLDNKVMTESSIDDLANKVKNMVEEVTIKAANASDPAPGSISEGLFSSTTSEGLGDKHRTLKTFKEAKKFRRDSGGRILYRHAVIEGLMEEMERDDRVILYGEDVAEYGGAFQATVGLYDIFGRNRVFNSPISESAIIGTALGSAMTGLRPVAEIMYIDFILMTGDQLGNQVAKTKYMFGGKAKIPLVIRTTIGGGKGYAGQHSQSLEAFPAQFPGLKVVIPYTAYDVKGLLKTAIRDDNPVFFIEHQHLYVEKGVVPEEEYTIPFGKGIVRREGKDITLVSYSHQLKACIEAAGILEKEDSVEIEIVDPRTLVPLDVDMIVGSVNKTGRAVVVVQAPGRGSFGEHIINKIQEHAFESLKGPVKLISAYEVPPPMSAPLERENLPDAAKIVKNIREMMAI</sequence>
<dbReference type="PANTHER" id="PTHR43257:SF2">
    <property type="entry name" value="PYRUVATE DEHYDROGENASE E1 COMPONENT SUBUNIT BETA"/>
    <property type="match status" value="1"/>
</dbReference>
<keyword evidence="2" id="KW-0560">Oxidoreductase</keyword>
<evidence type="ECO:0000256" key="2">
    <source>
        <dbReference type="ARBA" id="ARBA00023002"/>
    </source>
</evidence>
<comment type="cofactor">
    <cofactor evidence="1">
        <name>thiamine diphosphate</name>
        <dbReference type="ChEBI" id="CHEBI:58937"/>
    </cofactor>
</comment>
<dbReference type="InterPro" id="IPR033248">
    <property type="entry name" value="Transketolase_C"/>
</dbReference>
<dbReference type="SUPFAM" id="SSF52518">
    <property type="entry name" value="Thiamin diphosphate-binding fold (THDP-binding)"/>
    <property type="match status" value="2"/>
</dbReference>
<feature type="non-terminal residue" evidence="5">
    <location>
        <position position="1"/>
    </location>
</feature>
<dbReference type="CDD" id="cd07036">
    <property type="entry name" value="TPP_PYR_E1-PDHc-beta_like"/>
    <property type="match status" value="1"/>
</dbReference>
<evidence type="ECO:0000259" key="4">
    <source>
        <dbReference type="SMART" id="SM00861"/>
    </source>
</evidence>
<organism evidence="5">
    <name type="scientific">marine sediment metagenome</name>
    <dbReference type="NCBI Taxonomy" id="412755"/>
    <lineage>
        <taxon>unclassified sequences</taxon>
        <taxon>metagenomes</taxon>
        <taxon>ecological metagenomes</taxon>
    </lineage>
</organism>
<dbReference type="InterPro" id="IPR009014">
    <property type="entry name" value="Transketo_C/PFOR_II"/>
</dbReference>
<reference evidence="5" key="1">
    <citation type="journal article" date="2015" name="Nature">
        <title>Complex archaea that bridge the gap between prokaryotes and eukaryotes.</title>
        <authorList>
            <person name="Spang A."/>
            <person name="Saw J.H."/>
            <person name="Jorgensen S.L."/>
            <person name="Zaremba-Niedzwiedzka K."/>
            <person name="Martijn J."/>
            <person name="Lind A.E."/>
            <person name="van Eijk R."/>
            <person name="Schleper C."/>
            <person name="Guy L."/>
            <person name="Ettema T.J."/>
        </authorList>
    </citation>
    <scope>NUCLEOTIDE SEQUENCE</scope>
</reference>
<name>A0A0F9EBU1_9ZZZZ</name>
<accession>A0A0F9EBU1</accession>
<keyword evidence="3" id="KW-0786">Thiamine pyrophosphate</keyword>
<dbReference type="PANTHER" id="PTHR43257">
    <property type="entry name" value="PYRUVATE DEHYDROGENASE E1 COMPONENT BETA SUBUNIT"/>
    <property type="match status" value="1"/>
</dbReference>
<protein>
    <recommendedName>
        <fullName evidence="4">Transketolase-like pyrimidine-binding domain-containing protein</fullName>
    </recommendedName>
</protein>
<dbReference type="NCBIfam" id="NF006667">
    <property type="entry name" value="PRK09212.1"/>
    <property type="match status" value="1"/>
</dbReference>
<evidence type="ECO:0000256" key="1">
    <source>
        <dbReference type="ARBA" id="ARBA00001964"/>
    </source>
</evidence>
<feature type="domain" description="Transketolase-like pyrimidine-binding" evidence="4">
    <location>
        <begin position="347"/>
        <end position="522"/>
    </location>
</feature>
<evidence type="ECO:0000256" key="3">
    <source>
        <dbReference type="ARBA" id="ARBA00023052"/>
    </source>
</evidence>
<dbReference type="SUPFAM" id="SSF52922">
    <property type="entry name" value="TK C-terminal domain-like"/>
    <property type="match status" value="1"/>
</dbReference>
<dbReference type="Pfam" id="PF02780">
    <property type="entry name" value="Transketolase_C"/>
    <property type="match status" value="1"/>
</dbReference>
<dbReference type="CDD" id="cd02000">
    <property type="entry name" value="TPP_E1_PDC_ADC_BCADC"/>
    <property type="match status" value="1"/>
</dbReference>
<dbReference type="SMART" id="SM00861">
    <property type="entry name" value="Transket_pyr"/>
    <property type="match status" value="1"/>
</dbReference>
<gene>
    <name evidence="5" type="ORF">LCGC14_2095200</name>
</gene>
<comment type="caution">
    <text evidence="5">The sequence shown here is derived from an EMBL/GenBank/DDBJ whole genome shotgun (WGS) entry which is preliminary data.</text>
</comment>
<evidence type="ECO:0000313" key="5">
    <source>
        <dbReference type="EMBL" id="KKL71409.1"/>
    </source>
</evidence>
<dbReference type="GO" id="GO:0016624">
    <property type="term" value="F:oxidoreductase activity, acting on the aldehyde or oxo group of donors, disulfide as acceptor"/>
    <property type="evidence" value="ECO:0007669"/>
    <property type="project" value="InterPro"/>
</dbReference>
<proteinExistence type="predicted"/>
<dbReference type="AlphaFoldDB" id="A0A0F9EBU1"/>
<dbReference type="InterPro" id="IPR005475">
    <property type="entry name" value="Transketolase-like_Pyr-bd"/>
</dbReference>
<dbReference type="InterPro" id="IPR001017">
    <property type="entry name" value="DH_E1"/>
</dbReference>
<dbReference type="Gene3D" id="3.40.50.970">
    <property type="match status" value="2"/>
</dbReference>
<dbReference type="Pfam" id="PF00676">
    <property type="entry name" value="E1_dh"/>
    <property type="match status" value="1"/>
</dbReference>